<dbReference type="GeneTree" id="ENSGT00940000161754"/>
<dbReference type="Bgee" id="ENSG00000211445">
    <property type="expression patterns" value="Expressed in adult organism and 201 other cell types or tissues"/>
</dbReference>
<evidence type="ECO:0000313" key="1">
    <source>
        <dbReference type="Ensembl" id="ENSP00000429709.1"/>
    </source>
</evidence>
<reference evidence="1 2" key="3">
    <citation type="journal article" date="2004" name="Nature">
        <title>Finishing the euchromatic sequence of the human genome.</title>
        <authorList>
            <consortium name="International Human Genome Sequencing Consortium"/>
        </authorList>
    </citation>
    <scope>NUCLEOTIDE SEQUENCE [LARGE SCALE GENOMIC DNA]</scope>
</reference>
<dbReference type="HGNC" id="HGNC:4555">
    <property type="gene designation" value="GPX3"/>
</dbReference>
<reference evidence="1 2" key="1">
    <citation type="journal article" date="2001" name="Nature">
        <title>Initial sequencing and analysis of the human genome.</title>
        <authorList>
            <consortium name="International Human Genome Sequencing Consortium"/>
            <person name="Lander E.S."/>
            <person name="Linton L.M."/>
            <person name="Birren B."/>
            <person name="Nusbaum C."/>
            <person name="Zody M.C."/>
            <person name="Baldwin J."/>
            <person name="Devon K."/>
            <person name="Dewar K."/>
            <person name="Doyle M."/>
            <person name="FitzHugh W."/>
            <person name="Funke R."/>
            <person name="Gage D."/>
            <person name="Harris K."/>
            <person name="Heaford A."/>
            <person name="Howland J."/>
            <person name="Kann L."/>
            <person name="Lehoczky J."/>
            <person name="LeVine R."/>
            <person name="McEwan P."/>
            <person name="McKernan K."/>
            <person name="Meldrim J."/>
            <person name="Mesirov J.P."/>
            <person name="Miranda C."/>
            <person name="Morris W."/>
            <person name="Naylor J."/>
            <person name="Raymond C."/>
            <person name="Rosetti M."/>
            <person name="Santos R."/>
            <person name="Sheridan A."/>
            <person name="Sougnez C."/>
            <person name="Stange-Thomann N."/>
            <person name="Stojanovic N."/>
            <person name="Subramanian A."/>
            <person name="Wyman D."/>
            <person name="Rogers J."/>
            <person name="Sulston J."/>
            <person name="Ainscough R."/>
            <person name="Beck S."/>
            <person name="Bentley D."/>
            <person name="Burton J."/>
            <person name="Clee C."/>
            <person name="Carter N."/>
            <person name="Coulson A."/>
            <person name="Deadman R."/>
            <person name="Deloukas P."/>
            <person name="Dunham A."/>
            <person name="Dunham I."/>
            <person name="Durbin R."/>
            <person name="French L."/>
            <person name="Grafham D."/>
            <person name="Gregory S."/>
            <person name="Hubbard T."/>
            <person name="Humphray S."/>
            <person name="Hunt A."/>
            <person name="Jones M."/>
            <person name="Lloyd C."/>
            <person name="McMurray A."/>
            <person name="Matthews L."/>
            <person name="Mercer S."/>
            <person name="Milne S."/>
            <person name="Mullikin J.C."/>
            <person name="Mungall A."/>
            <person name="Plumb R."/>
            <person name="Ross M."/>
            <person name="Shownkeen R."/>
            <person name="Sims S."/>
            <person name="Waterston R.H."/>
            <person name="Wilson R.K."/>
            <person name="Hillier L.W."/>
            <person name="McPherson J.D."/>
            <person name="Marra M.A."/>
            <person name="Mardis E.R."/>
            <person name="Fulton L.A."/>
            <person name="Chinwalla A.T."/>
            <person name="Pepin K.H."/>
            <person name="Gish W.R."/>
            <person name="Chissoe S.L."/>
            <person name="Wendl M.C."/>
            <person name="Delehaunty K.D."/>
            <person name="Miner T.L."/>
            <person name="Delehaunty A."/>
            <person name="Kramer J.B."/>
            <person name="Cook L.L."/>
            <person name="Fulton R.S."/>
            <person name="Johnson D.L."/>
            <person name="Minx P.J."/>
            <person name="Clifton S.W."/>
            <person name="Hawkins T."/>
            <person name="Branscomb E."/>
            <person name="Predki P."/>
            <person name="Richardson P."/>
            <person name="Wenning S."/>
            <person name="Slezak T."/>
            <person name="Doggett N."/>
            <person name="Cheng J.F."/>
            <person name="Olsen A."/>
            <person name="Lucas S."/>
            <person name="Elkin C."/>
            <person name="Uberbacher E."/>
            <person name="Frazier M."/>
            <person name="Gibbs R.A."/>
            <person name="Muzny D.M."/>
            <person name="Scherer S.E."/>
            <person name="Bouck J.B."/>
            <person name="Sodergren E.J."/>
            <person name="Worley K.C."/>
            <person name="Rives C.M."/>
            <person name="Gorrell J.H."/>
            <person name="Metzker M.L."/>
            <person name="Naylor S.L."/>
            <person name="Kucherlapati R.S."/>
            <person name="Nelson D.L."/>
            <person name="Weinstock G.M."/>
            <person name="Sakaki Y."/>
            <person name="Fujiyama A."/>
            <person name="Hattori M."/>
            <person name="Yada T."/>
            <person name="Toyoda A."/>
            <person name="Itoh T."/>
            <person name="Kawagoe C."/>
            <person name="Watanabe H."/>
            <person name="Totoki Y."/>
            <person name="Taylor T."/>
            <person name="Weissenbach J."/>
            <person name="Heilig R."/>
            <person name="Saurin W."/>
            <person name="Artiguenave F."/>
            <person name="Brottier P."/>
            <person name="Bruls T."/>
            <person name="Pelletier E."/>
            <person name="Robert C."/>
            <person name="Wincker P."/>
            <person name="Smith D.R."/>
            <person name="Doucette-Stamm L."/>
            <person name="Rubenfield M."/>
            <person name="Weinstock K."/>
            <person name="Lee H.M."/>
            <person name="Dubois J."/>
            <person name="Rosenthal A."/>
            <person name="Platzer M."/>
            <person name="Nyakatura G."/>
            <person name="Taudien S."/>
            <person name="Rump A."/>
            <person name="Yang H."/>
            <person name="Yu J."/>
            <person name="Wang J."/>
            <person name="Huang G."/>
            <person name="Gu J."/>
            <person name="Hood L."/>
            <person name="Rowen L."/>
            <person name="Madan A."/>
            <person name="Qin S."/>
            <person name="Davis R.W."/>
            <person name="Federspiel N.A."/>
            <person name="Abola A.P."/>
            <person name="Proctor M.J."/>
            <person name="Myers R.M."/>
            <person name="Schmutz J."/>
            <person name="Dickson M."/>
            <person name="Grimwood J."/>
            <person name="Cox D.R."/>
            <person name="Olson M.V."/>
            <person name="Kaul R."/>
            <person name="Raymond C."/>
            <person name="Shimizu N."/>
            <person name="Kawasaki K."/>
            <person name="Minoshima S."/>
            <person name="Evans G.A."/>
            <person name="Athanasiou M."/>
            <person name="Schultz R."/>
            <person name="Roe B.A."/>
            <person name="Chen F."/>
            <person name="Pan H."/>
            <person name="Ramser J."/>
            <person name="Lehrach H."/>
            <person name="Reinhardt R."/>
            <person name="McCombie W.R."/>
            <person name="de la Bastide M."/>
            <person name="Dedhia N."/>
            <person name="Blocker H."/>
            <person name="Hornischer K."/>
            <person name="Nordsiek G."/>
            <person name="Agarwala R."/>
            <person name="Aravind L."/>
            <person name="Bailey J.A."/>
            <person name="Bateman A."/>
            <person name="Batzoglou S."/>
            <person name="Birney E."/>
            <person name="Bork P."/>
            <person name="Brown D.G."/>
            <person name="Burge C.B."/>
            <person name="Cerutti L."/>
            <person name="Chen H.C."/>
            <person name="Church D."/>
            <person name="Clamp M."/>
            <person name="Copley R.R."/>
            <person name="Doerks T."/>
            <person name="Eddy S.R."/>
            <person name="Eichler E.E."/>
            <person name="Furey T.S."/>
            <person name="Galagan J."/>
            <person name="Gilbert J.G."/>
            <person name="Harmon C."/>
            <person name="Hayashizaki Y."/>
            <person name="Haussler D."/>
            <person name="Hermjakob H."/>
            <person name="Hokamp K."/>
            <person name="Jang W."/>
            <person name="Johnson L.S."/>
            <person name="Jones T.A."/>
            <person name="Kasif S."/>
            <person name="Kaspryzk A."/>
            <person name="Kennedy S."/>
            <person name="Kent W.J."/>
            <person name="Kitts P."/>
            <person name="Koonin E.V."/>
            <person name="Korf I."/>
            <person name="Kulp D."/>
            <person name="Lancet D."/>
            <person name="Lowe T.M."/>
            <person name="McLysaght A."/>
            <person name="Mikkelsen T."/>
            <person name="Moran J.V."/>
            <person name="Mulder N."/>
            <person name="Pollara V.J."/>
            <person name="Ponting C.P."/>
            <person name="Schuler G."/>
            <person name="Schultz J."/>
            <person name="Slater G."/>
            <person name="Smit A.F."/>
            <person name="Stupka E."/>
            <person name="Szustakowski J."/>
            <person name="Thierry-Mieg D."/>
            <person name="Thierry-Mieg J."/>
            <person name="Wagner L."/>
            <person name="Wallis J."/>
            <person name="Wheeler R."/>
            <person name="Williams A."/>
            <person name="Wolf Y.I."/>
            <person name="Wolfe K.H."/>
            <person name="Yang S.P."/>
            <person name="Yeh R.F."/>
            <person name="Collins F."/>
            <person name="Guyer M.S."/>
            <person name="Peterson J."/>
            <person name="Felsenfeld A."/>
            <person name="Wetterstrand K.A."/>
            <person name="Patrinos A."/>
            <person name="Morgan M.J."/>
            <person name="de Jong P."/>
            <person name="Catanese J.J."/>
            <person name="Osoegawa K."/>
            <person name="Shizuya H."/>
            <person name="Choi S."/>
            <person name="Chen Y.J."/>
        </authorList>
    </citation>
    <scope>NUCLEOTIDE SEQUENCE [LARGE SCALE GENOMIC DNA]</scope>
</reference>
<name>A0A182DWH9_HUMAN</name>
<reference evidence="1" key="5">
    <citation type="submission" date="2025-09" db="UniProtKB">
        <authorList>
            <consortium name="Ensembl"/>
        </authorList>
    </citation>
    <scope>IDENTIFICATION</scope>
</reference>
<dbReference type="Ensembl" id="ENST00000517973.1">
    <property type="protein sequence ID" value="ENSP00000429709.1"/>
    <property type="gene ID" value="ENSG00000211445.13"/>
</dbReference>
<dbReference type="Antibodypedia" id="8091">
    <property type="antibodies" value="269 antibodies from 31 providers"/>
</dbReference>
<dbReference type="Proteomes" id="UP000005640">
    <property type="component" value="Chromosome 5"/>
</dbReference>
<dbReference type="AlphaFoldDB" id="A0A182DWH9"/>
<dbReference type="OpenTargets" id="ENSG00000211445"/>
<keyword evidence="2" id="KW-1185">Reference proteome</keyword>
<reference evidence="1 2" key="2">
    <citation type="journal article" date="2004" name="Nature">
        <title>The DNA sequence and comparative analysis of human chromosome 5.</title>
        <authorList>
            <person name="Schmutz J."/>
            <person name="Martin J."/>
            <person name="Terry A."/>
            <person name="Couronne O."/>
            <person name="Grimwood J."/>
            <person name="Lowry S."/>
            <person name="Gordon L.A."/>
            <person name="Scott D."/>
            <person name="Xie G."/>
            <person name="Huang W."/>
            <person name="Hellsten U."/>
            <person name="Tran-Gyamfi M."/>
            <person name="She X."/>
            <person name="Prabhakar S."/>
            <person name="Aerts A."/>
            <person name="Altherr M."/>
            <person name="Bajorek E."/>
            <person name="Black S."/>
            <person name="Branscomb E."/>
            <person name="Caoile C."/>
            <person name="Challacombe J.F."/>
            <person name="Chan Y.M."/>
            <person name="Denys M."/>
            <person name="Detter J.C."/>
            <person name="Escobar J."/>
            <person name="Flowers D."/>
            <person name="Fotopulos D."/>
            <person name="Glavina T."/>
            <person name="Gomez M."/>
            <person name="Gonzales E."/>
            <person name="Goodstein D."/>
            <person name="Grigoriev I."/>
            <person name="Groza M."/>
            <person name="Hammon N."/>
            <person name="Hawkins T."/>
            <person name="Haydu L."/>
            <person name="Israni S."/>
            <person name="Jett J."/>
            <person name="Kadner K."/>
            <person name="Kimball H."/>
            <person name="Kobayashi A."/>
            <person name="Lopez F."/>
            <person name="Lou Y."/>
            <person name="Martinez D."/>
            <person name="Medina C."/>
            <person name="Morgan J."/>
            <person name="Nandkeshwar R."/>
            <person name="Noonan J.P."/>
            <person name="Pitluck S."/>
            <person name="Pollard M."/>
            <person name="Predki P."/>
            <person name="Priest J."/>
            <person name="Ramirez L."/>
            <person name="Retterer J."/>
            <person name="Rodriguez A."/>
            <person name="Rogers S."/>
            <person name="Salamov A."/>
            <person name="Salazar A."/>
            <person name="Thayer N."/>
            <person name="Tice H."/>
            <person name="Tsai M."/>
            <person name="Ustaszewska A."/>
            <person name="Vo N."/>
            <person name="Wheeler J."/>
            <person name="Wu K."/>
            <person name="Yang J."/>
            <person name="Dickson M."/>
            <person name="Cheng J.F."/>
            <person name="Eichler E.E."/>
            <person name="Olsen A."/>
            <person name="Pennacchio L.A."/>
            <person name="Rokhsar D.S."/>
            <person name="Richardson P."/>
            <person name="Lucas S.M."/>
            <person name="Myers R.M."/>
            <person name="Rubin E.M."/>
        </authorList>
    </citation>
    <scope>NUCLEOTIDE SEQUENCE [LARGE SCALE GENOMIC DNA]</scope>
</reference>
<proteinExistence type="predicted"/>
<accession>A0A182DWH9</accession>
<gene>
    <name evidence="1" type="primary">GPX3</name>
</gene>
<dbReference type="ChiTaRS" id="GPX3">
    <property type="organism name" value="human"/>
</dbReference>
<dbReference type="EMBL" id="AC008641">
    <property type="status" value="NOT_ANNOTATED_CDS"/>
    <property type="molecule type" value="Genomic_DNA"/>
</dbReference>
<dbReference type="VEuPathDB" id="HostDB:ENSG00000211445"/>
<organism evidence="1 2">
    <name type="scientific">Homo sapiens</name>
    <name type="common">Human</name>
    <dbReference type="NCBI Taxonomy" id="9606"/>
    <lineage>
        <taxon>Eukaryota</taxon>
        <taxon>Metazoa</taxon>
        <taxon>Chordata</taxon>
        <taxon>Craniata</taxon>
        <taxon>Vertebrata</taxon>
        <taxon>Euteleostomi</taxon>
        <taxon>Mammalia</taxon>
        <taxon>Eutheria</taxon>
        <taxon>Euarchontoglires</taxon>
        <taxon>Primates</taxon>
        <taxon>Haplorrhini</taxon>
        <taxon>Catarrhini</taxon>
        <taxon>Hominidae</taxon>
        <taxon>Homo</taxon>
    </lineage>
</organism>
<protein>
    <submittedName>
        <fullName evidence="1">Glutathione peroxidase 3</fullName>
    </submittedName>
</protein>
<dbReference type="ExpressionAtlas" id="A0A182DWH9">
    <property type="expression patterns" value="baseline and differential"/>
</dbReference>
<evidence type="ECO:0000313" key="2">
    <source>
        <dbReference type="Proteomes" id="UP000005640"/>
    </source>
</evidence>
<sequence>MARLLQASCLLSLLLAGFVSQSRGQEKSKNCMHYRKSLHHSVWSFWAFPATNLENRNQERTQRSFLPSSMSDQVEALSLISSSLRKGMSMERKSRNSTLS</sequence>
<reference evidence="1" key="4">
    <citation type="submission" date="2025-08" db="UniProtKB">
        <authorList>
            <consortium name="Ensembl"/>
        </authorList>
    </citation>
    <scope>IDENTIFICATION</scope>
</reference>
<dbReference type="OrthoDB" id="446890at2759"/>